<keyword evidence="2" id="KW-1185">Reference proteome</keyword>
<sequence length="243" mass="28297">MLEKMLIHVPHASLYIPEEYIPDYDLEVLSHEMLVMTDWYCNELFDCEAEMVAMQVSRLVCDVERFRDDKDESMSRLGMGLYYTKSSDKKVFRKFSEEKREEILTRYYDPHHGRLAAAVAERLKTHGECLIIDGHSFYPVPLPYELDREDNRPDICIGTDDFHTPKALVEKWVDYLKGCGLSVKINSPFAGALVPMEYYMRDARVGSVMIEVNRRLYIDGKGQKTADFDRVKKVLNDMILMAE</sequence>
<organism evidence="1 2">
    <name type="scientific">Schwartzia succinivorans DSM 10502</name>
    <dbReference type="NCBI Taxonomy" id="1123243"/>
    <lineage>
        <taxon>Bacteria</taxon>
        <taxon>Bacillati</taxon>
        <taxon>Bacillota</taxon>
        <taxon>Negativicutes</taxon>
        <taxon>Selenomonadales</taxon>
        <taxon>Selenomonadaceae</taxon>
        <taxon>Schwartzia</taxon>
    </lineage>
</organism>
<reference evidence="1 2" key="1">
    <citation type="submission" date="2016-11" db="EMBL/GenBank/DDBJ databases">
        <authorList>
            <person name="Jaros S."/>
            <person name="Januszkiewicz K."/>
            <person name="Wedrychowicz H."/>
        </authorList>
    </citation>
    <scope>NUCLEOTIDE SEQUENCE [LARGE SCALE GENOMIC DNA]</scope>
    <source>
        <strain evidence="1 2">DSM 10502</strain>
    </source>
</reference>
<dbReference type="EMBL" id="FQUG01000005">
    <property type="protein sequence ID" value="SHE90161.1"/>
    <property type="molecule type" value="Genomic_DNA"/>
</dbReference>
<protein>
    <submittedName>
        <fullName evidence="1">N-formylglutamate amidohydrolase</fullName>
    </submittedName>
</protein>
<proteinExistence type="predicted"/>
<dbReference type="AlphaFoldDB" id="A0A1M4X9S5"/>
<name>A0A1M4X9S5_9FIRM</name>
<dbReference type="Pfam" id="PF05013">
    <property type="entry name" value="FGase"/>
    <property type="match status" value="1"/>
</dbReference>
<dbReference type="GO" id="GO:0016787">
    <property type="term" value="F:hydrolase activity"/>
    <property type="evidence" value="ECO:0007669"/>
    <property type="project" value="UniProtKB-KW"/>
</dbReference>
<dbReference type="InterPro" id="IPR007709">
    <property type="entry name" value="N-FG_amidohydro"/>
</dbReference>
<keyword evidence="1" id="KW-0378">Hydrolase</keyword>
<evidence type="ECO:0000313" key="1">
    <source>
        <dbReference type="EMBL" id="SHE90161.1"/>
    </source>
</evidence>
<dbReference type="RefSeq" id="WP_200796016.1">
    <property type="nucleotide sequence ID" value="NZ_FQUG01000005.1"/>
</dbReference>
<dbReference type="STRING" id="1123243.SAMN02745190_01405"/>
<accession>A0A1M4X9S5</accession>
<dbReference type="Proteomes" id="UP000184404">
    <property type="component" value="Unassembled WGS sequence"/>
</dbReference>
<dbReference type="Gene3D" id="3.40.630.40">
    <property type="entry name" value="Zn-dependent exopeptidases"/>
    <property type="match status" value="1"/>
</dbReference>
<gene>
    <name evidence="1" type="ORF">SAMN02745190_01405</name>
</gene>
<dbReference type="SUPFAM" id="SSF53187">
    <property type="entry name" value="Zn-dependent exopeptidases"/>
    <property type="match status" value="1"/>
</dbReference>
<evidence type="ECO:0000313" key="2">
    <source>
        <dbReference type="Proteomes" id="UP000184404"/>
    </source>
</evidence>